<dbReference type="STRING" id="520822.A0A195BL56"/>
<keyword evidence="3" id="KW-1185">Reference proteome</keyword>
<evidence type="ECO:0000313" key="3">
    <source>
        <dbReference type="Proteomes" id="UP000078540"/>
    </source>
</evidence>
<dbReference type="PROSITE" id="PS00134">
    <property type="entry name" value="TRYPSIN_HIS"/>
    <property type="match status" value="1"/>
</dbReference>
<dbReference type="AlphaFoldDB" id="A0A195BL56"/>
<gene>
    <name evidence="2" type="ORF">ALC53_04084</name>
</gene>
<dbReference type="PANTHER" id="PTHR24260">
    <property type="match status" value="1"/>
</dbReference>
<proteinExistence type="predicted"/>
<accession>A0A195BL56</accession>
<dbReference type="PANTHER" id="PTHR24260:SF143">
    <property type="entry name" value="SERINE PROTEASE GD-LIKE PROTEIN"/>
    <property type="match status" value="1"/>
</dbReference>
<dbReference type="SUPFAM" id="SSF50494">
    <property type="entry name" value="Trypsin-like serine proteases"/>
    <property type="match status" value="1"/>
</dbReference>
<dbReference type="GO" id="GO:0006508">
    <property type="term" value="P:proteolysis"/>
    <property type="evidence" value="ECO:0007669"/>
    <property type="project" value="UniProtKB-KW"/>
</dbReference>
<dbReference type="EMBL" id="KQ976441">
    <property type="protein sequence ID" value="KYM86384.1"/>
    <property type="molecule type" value="Genomic_DNA"/>
</dbReference>
<dbReference type="InterPro" id="IPR009003">
    <property type="entry name" value="Peptidase_S1_PA"/>
</dbReference>
<dbReference type="Gene3D" id="2.40.10.10">
    <property type="entry name" value="Trypsin-like serine proteases"/>
    <property type="match status" value="1"/>
</dbReference>
<reference evidence="2 3" key="1">
    <citation type="submission" date="2015-09" db="EMBL/GenBank/DDBJ databases">
        <title>Atta colombica WGS genome.</title>
        <authorList>
            <person name="Nygaard S."/>
            <person name="Hu H."/>
            <person name="Boomsma J."/>
            <person name="Zhang G."/>
        </authorList>
    </citation>
    <scope>NUCLEOTIDE SEQUENCE [LARGE SCALE GENOMIC DNA]</scope>
    <source>
        <strain evidence="2">Treedump-2</strain>
        <tissue evidence="2">Whole body</tissue>
    </source>
</reference>
<sequence length="317" mass="35893">MIHCATPYSEYFTYIIRPETTGILGQIEILSPPENDEFYLRMALNSIAMPSSKDAFIRLELARPVKESILAIRRGRPLLYHVYFPSLNLDKPIPTVNNKYKFQCAGTILSNSVLTAGHCLIFNSTETIPSNVLIVALGRFKLHEWREVGTVNREVASYEVHPDYVHTSTTGDFDLAILVLREDCLWNHPLFVTITSNRMFCAGSPNIPCNSDSGSGLVLQDETTNRYEICNVPLKMGNFICGSPYCTDLTATGYKFLEIPVDSRSYMEIALGNYRDTNYSQTVTVSRNMKRFTAEPRMIVKKVNGVPNFHLKRVDIR</sequence>
<dbReference type="InterPro" id="IPR043504">
    <property type="entry name" value="Peptidase_S1_PA_chymotrypsin"/>
</dbReference>
<evidence type="ECO:0000259" key="1">
    <source>
        <dbReference type="Pfam" id="PF00089"/>
    </source>
</evidence>
<protein>
    <submittedName>
        <fullName evidence="2">Serine protease gd</fullName>
    </submittedName>
</protein>
<dbReference type="InterPro" id="IPR018114">
    <property type="entry name" value="TRYPSIN_HIS"/>
</dbReference>
<keyword evidence="2" id="KW-0645">Protease</keyword>
<organism evidence="2 3">
    <name type="scientific">Atta colombica</name>
    <dbReference type="NCBI Taxonomy" id="520822"/>
    <lineage>
        <taxon>Eukaryota</taxon>
        <taxon>Metazoa</taxon>
        <taxon>Ecdysozoa</taxon>
        <taxon>Arthropoda</taxon>
        <taxon>Hexapoda</taxon>
        <taxon>Insecta</taxon>
        <taxon>Pterygota</taxon>
        <taxon>Neoptera</taxon>
        <taxon>Endopterygota</taxon>
        <taxon>Hymenoptera</taxon>
        <taxon>Apocrita</taxon>
        <taxon>Aculeata</taxon>
        <taxon>Formicoidea</taxon>
        <taxon>Formicidae</taxon>
        <taxon>Myrmicinae</taxon>
        <taxon>Atta</taxon>
    </lineage>
</organism>
<dbReference type="Proteomes" id="UP000078540">
    <property type="component" value="Unassembled WGS sequence"/>
</dbReference>
<dbReference type="InterPro" id="IPR051333">
    <property type="entry name" value="CLIP_Serine_Protease"/>
</dbReference>
<name>A0A195BL56_9HYME</name>
<feature type="domain" description="Peptidase S1" evidence="1">
    <location>
        <begin position="101"/>
        <end position="183"/>
    </location>
</feature>
<dbReference type="Pfam" id="PF00089">
    <property type="entry name" value="Trypsin"/>
    <property type="match status" value="1"/>
</dbReference>
<dbReference type="InterPro" id="IPR001254">
    <property type="entry name" value="Trypsin_dom"/>
</dbReference>
<keyword evidence="2" id="KW-0378">Hydrolase</keyword>
<dbReference type="GO" id="GO:0004252">
    <property type="term" value="F:serine-type endopeptidase activity"/>
    <property type="evidence" value="ECO:0007669"/>
    <property type="project" value="InterPro"/>
</dbReference>
<evidence type="ECO:0000313" key="2">
    <source>
        <dbReference type="EMBL" id="KYM86384.1"/>
    </source>
</evidence>